<accession>A0A743ZD27</accession>
<evidence type="ECO:0000313" key="1">
    <source>
        <dbReference type="EMBL" id="HAF2222358.1"/>
    </source>
</evidence>
<proteinExistence type="predicted"/>
<dbReference type="EMBL" id="DAAUOG010000023">
    <property type="protein sequence ID" value="HAF2222358.1"/>
    <property type="molecule type" value="Genomic_DNA"/>
</dbReference>
<comment type="caution">
    <text evidence="1">The sequence shown here is derived from an EMBL/GenBank/DDBJ whole genome shotgun (WGS) entry which is preliminary data.</text>
</comment>
<organism evidence="1">
    <name type="scientific">Salmonella enterica</name>
    <name type="common">Salmonella choleraesuis</name>
    <dbReference type="NCBI Taxonomy" id="28901"/>
    <lineage>
        <taxon>Bacteria</taxon>
        <taxon>Pseudomonadati</taxon>
        <taxon>Pseudomonadota</taxon>
        <taxon>Gammaproteobacteria</taxon>
        <taxon>Enterobacterales</taxon>
        <taxon>Enterobacteriaceae</taxon>
        <taxon>Salmonella</taxon>
    </lineage>
</organism>
<protein>
    <submittedName>
        <fullName evidence="1">Uncharacterized protein</fullName>
    </submittedName>
</protein>
<reference evidence="1" key="2">
    <citation type="submission" date="2020-02" db="EMBL/GenBank/DDBJ databases">
        <authorList>
            <consortium name="NCBI Pathogen Detection Project"/>
        </authorList>
    </citation>
    <scope>NUCLEOTIDE SEQUENCE</scope>
    <source>
        <strain evidence="1">MA.RM_352</strain>
    </source>
</reference>
<name>A0A743ZD27_SALER</name>
<dbReference type="AlphaFoldDB" id="A0A743ZD27"/>
<sequence>MKQDAFAYEELLMGMFAIDDSKYEDTDFNDLTLTHFSVDFEQFAGVVDALLPLSPVVSSPMSGKKYHAFMSKDGLAFIKTEADV</sequence>
<gene>
    <name evidence="1" type="ORF">G8N47_004713</name>
</gene>
<reference evidence="1" key="1">
    <citation type="journal article" date="2018" name="Genome Biol.">
        <title>SKESA: strategic k-mer extension for scrupulous assemblies.</title>
        <authorList>
            <person name="Souvorov A."/>
            <person name="Agarwala R."/>
            <person name="Lipman D.J."/>
        </authorList>
    </citation>
    <scope>NUCLEOTIDE SEQUENCE</scope>
    <source>
        <strain evidence="1">MA.RM_352</strain>
    </source>
</reference>